<dbReference type="KEGG" id="pami:JCM7686_2186"/>
<gene>
    <name evidence="2" type="ORF">JCM7686_2186</name>
</gene>
<dbReference type="PATRIC" id="fig|1367847.3.peg.2179"/>
<dbReference type="AlphaFoldDB" id="S5Y0K6"/>
<dbReference type="STRING" id="1367847.JCM7686_2186"/>
<dbReference type="HOGENOM" id="CLU_099041_0_1_5"/>
<organism evidence="2 3">
    <name type="scientific">Paracoccus aminophilus JCM 7686</name>
    <dbReference type="NCBI Taxonomy" id="1367847"/>
    <lineage>
        <taxon>Bacteria</taxon>
        <taxon>Pseudomonadati</taxon>
        <taxon>Pseudomonadota</taxon>
        <taxon>Alphaproteobacteria</taxon>
        <taxon>Rhodobacterales</taxon>
        <taxon>Paracoccaceae</taxon>
        <taxon>Paracoccus</taxon>
    </lineage>
</organism>
<dbReference type="EMBL" id="CP006650">
    <property type="protein sequence ID" value="AGT09265.1"/>
    <property type="molecule type" value="Genomic_DNA"/>
</dbReference>
<proteinExistence type="predicted"/>
<name>S5Y0K6_PARAH</name>
<dbReference type="eggNOG" id="COG4723">
    <property type="taxonomic scope" value="Bacteria"/>
</dbReference>
<feature type="compositionally biased region" description="Low complexity" evidence="1">
    <location>
        <begin position="205"/>
        <end position="217"/>
    </location>
</feature>
<evidence type="ECO:0000313" key="2">
    <source>
        <dbReference type="EMBL" id="AGT09265.1"/>
    </source>
</evidence>
<evidence type="ECO:0000256" key="1">
    <source>
        <dbReference type="SAM" id="MobiDB-lite"/>
    </source>
</evidence>
<feature type="region of interest" description="Disordered" evidence="1">
    <location>
        <begin position="197"/>
        <end position="238"/>
    </location>
</feature>
<dbReference type="RefSeq" id="WP_020950903.1">
    <property type="nucleotide sequence ID" value="NC_022041.1"/>
</dbReference>
<protein>
    <submittedName>
        <fullName evidence="2">Phage tail assembly protein</fullName>
    </submittedName>
</protein>
<sequence>MNDLYLHGALGKEFGRHFRFDIETIQDALMALRANFPTFANAIRNGFYEIVVGKTRTNGLSLEEAQLAGFRLGQNALHIVPVAAGRKRGGLGKIIAGIALIGLSAATAGGGGLLGGALWAGSNVTGSQIVGQIGTGMLLTGASSLIAPQQKAEDTTQSFTMSGPTSNLREGAIVPIAYGEVVTGGYMISGGISIERNSGDKNDDASAASSTSITIDTQGGSLRERVTTPGGASPTEDD</sequence>
<dbReference type="OrthoDB" id="8227988at2"/>
<dbReference type="Proteomes" id="UP000015480">
    <property type="component" value="Chromosome"/>
</dbReference>
<accession>S5Y0K6</accession>
<reference evidence="2 3" key="1">
    <citation type="journal article" date="2014" name="BMC Genomics">
        <title>Architecture and functions of a multipartite genome of the methylotrophic bacterium Paracoccus aminophilus JCM 7686, containing primary and secondary chromids.</title>
        <authorList>
            <person name="Dziewit L."/>
            <person name="Czarnecki J."/>
            <person name="Wibberg D."/>
            <person name="Radlinska M."/>
            <person name="Mrozek P."/>
            <person name="Szymczak M."/>
            <person name="Schluter A."/>
            <person name="Puhler A."/>
            <person name="Bartosik D."/>
        </authorList>
    </citation>
    <scope>NUCLEOTIDE SEQUENCE [LARGE SCALE GENOMIC DNA]</scope>
    <source>
        <strain evidence="2">JCM 7686</strain>
    </source>
</reference>
<evidence type="ECO:0000313" key="3">
    <source>
        <dbReference type="Proteomes" id="UP000015480"/>
    </source>
</evidence>
<keyword evidence="3" id="KW-1185">Reference proteome</keyword>